<dbReference type="Proteomes" id="UP000118435">
    <property type="component" value="Segment"/>
</dbReference>
<protein>
    <submittedName>
        <fullName evidence="1">Uncharacterized protein</fullName>
    </submittedName>
</protein>
<organism evidence="1 2">
    <name type="scientific">Cynomolgus macaque cytomegalovirus strain Mauritius</name>
    <dbReference type="NCBI Taxonomy" id="1690255"/>
    <lineage>
        <taxon>Viruses</taxon>
        <taxon>Duplodnaviria</taxon>
        <taxon>Heunggongvirae</taxon>
        <taxon>Peploviricota</taxon>
        <taxon>Herviviricetes</taxon>
        <taxon>Herpesvirales</taxon>
        <taxon>Orthoherpesviridae</taxon>
        <taxon>Betaherpesvirinae</taxon>
        <taxon>Cytomegalovirus</taxon>
        <taxon>Cytomegalovirus macacinebeta3</taxon>
    </lineage>
</organism>
<accession>A0A0K1H0A2</accession>
<dbReference type="EMBL" id="KP796148">
    <property type="protein sequence ID" value="AKT72897.1"/>
    <property type="molecule type" value="Genomic_DNA"/>
</dbReference>
<sequence length="71" mass="8232">MKGHDAYTDITIDILLGGCHTKKGKLAALRLVFCRTFVRFFRVVSIIHFTFNEYIVCRDFISTAFFRTIVP</sequence>
<evidence type="ECO:0000313" key="1">
    <source>
        <dbReference type="EMBL" id="AKT72897.1"/>
    </source>
</evidence>
<proteinExistence type="predicted"/>
<name>A0A0K1H0A2_9BETA</name>
<reference evidence="1 2" key="1">
    <citation type="journal article" date="2016" name="BMC Genomics">
        <title>A novel strain of cynomolgus macaque cytomegalovirus: implications for host-virus co-evolution.</title>
        <authorList>
            <person name="Russell J.N."/>
            <person name="Marsh A.K."/>
            <person name="Willer D.O."/>
            <person name="Ambagala A.P."/>
            <person name="Dzamba M."/>
            <person name="Chan J.K."/>
            <person name="Pilon R."/>
            <person name="Fournier J."/>
            <person name="Brudno M."/>
            <person name="Antony J.M."/>
            <person name="Sandstrom P."/>
            <person name="Evans B.J."/>
            <person name="MacDonald K.S."/>
        </authorList>
    </citation>
    <scope>NUCLEOTIDE SEQUENCE [LARGE SCALE GENOMIC DNA]</scope>
    <source>
        <strain evidence="1">Mauritius</strain>
    </source>
</reference>
<gene>
    <name evidence="1" type="primary">Cy35</name>
</gene>
<evidence type="ECO:0000313" key="2">
    <source>
        <dbReference type="Proteomes" id="UP000118435"/>
    </source>
</evidence>